<gene>
    <name evidence="1" type="ORF">SAMN04488109_3428</name>
</gene>
<accession>A0A1M5RJP7</accession>
<protein>
    <submittedName>
        <fullName evidence="1">Uncharacterized protein</fullName>
    </submittedName>
</protein>
<dbReference type="Proteomes" id="UP000184212">
    <property type="component" value="Unassembled WGS sequence"/>
</dbReference>
<dbReference type="EMBL" id="FQWQ01000002">
    <property type="protein sequence ID" value="SHH26339.1"/>
    <property type="molecule type" value="Genomic_DNA"/>
</dbReference>
<dbReference type="Pfam" id="PF22278">
    <property type="entry name" value="DUF6958"/>
    <property type="match status" value="1"/>
</dbReference>
<proteinExistence type="predicted"/>
<sequence length="110" mass="13005">MEAELERTITTLRPDGKKGFTMKQHYYESLSAYILGKIKTHENLTMPQLLEYAQHDLPCESQDMKSWYVLQVKLDLEARDLIRTTRLPYDSRSYFMKITRKGKKQTMVAL</sequence>
<dbReference type="RefSeq" id="WP_073136275.1">
    <property type="nucleotide sequence ID" value="NZ_FQWQ01000002.1"/>
</dbReference>
<dbReference type="AlphaFoldDB" id="A0A1M5RJP7"/>
<organism evidence="1 2">
    <name type="scientific">Chryseolinea serpens</name>
    <dbReference type="NCBI Taxonomy" id="947013"/>
    <lineage>
        <taxon>Bacteria</taxon>
        <taxon>Pseudomonadati</taxon>
        <taxon>Bacteroidota</taxon>
        <taxon>Cytophagia</taxon>
        <taxon>Cytophagales</taxon>
        <taxon>Fulvivirgaceae</taxon>
        <taxon>Chryseolinea</taxon>
    </lineage>
</organism>
<reference evidence="1 2" key="1">
    <citation type="submission" date="2016-11" db="EMBL/GenBank/DDBJ databases">
        <authorList>
            <person name="Jaros S."/>
            <person name="Januszkiewicz K."/>
            <person name="Wedrychowicz H."/>
        </authorList>
    </citation>
    <scope>NUCLEOTIDE SEQUENCE [LARGE SCALE GENOMIC DNA]</scope>
    <source>
        <strain evidence="1 2">DSM 24574</strain>
    </source>
</reference>
<keyword evidence="2" id="KW-1185">Reference proteome</keyword>
<evidence type="ECO:0000313" key="2">
    <source>
        <dbReference type="Proteomes" id="UP000184212"/>
    </source>
</evidence>
<name>A0A1M5RJP7_9BACT</name>
<dbReference type="InterPro" id="IPR054233">
    <property type="entry name" value="DUF6958"/>
</dbReference>
<dbReference type="OrthoDB" id="2453136at2"/>
<evidence type="ECO:0000313" key="1">
    <source>
        <dbReference type="EMBL" id="SHH26339.1"/>
    </source>
</evidence>